<sequence length="198" mass="22700">MEGCFGKALLLMGVLSACGTSSLPHQPLTYDEAVGLAVAVYNSKAGEDCVYRLLEARAEPRWDPVSESHPELNFTIKETWCLLEDAILFEECDFKDDGVIRQCLGYYVLEERPPVVVLSCVPVGGKQEKKGEEVEKREEEKKEEQEEEEEEEKEKKKEEEEKDQPRRAKRFLRVFKKLKKGMEKLFRKKKLVPGSVAS</sequence>
<evidence type="ECO:0000256" key="15">
    <source>
        <dbReference type="SAM" id="MobiDB-lite"/>
    </source>
</evidence>
<evidence type="ECO:0000256" key="1">
    <source>
        <dbReference type="ARBA" id="ARBA00004175"/>
    </source>
</evidence>
<organism evidence="17 18">
    <name type="scientific">Crotalus adamanteus</name>
    <name type="common">Eastern diamondback rattlesnake</name>
    <dbReference type="NCBI Taxonomy" id="8729"/>
    <lineage>
        <taxon>Eukaryota</taxon>
        <taxon>Metazoa</taxon>
        <taxon>Chordata</taxon>
        <taxon>Craniata</taxon>
        <taxon>Vertebrata</taxon>
        <taxon>Euteleostomi</taxon>
        <taxon>Lepidosauria</taxon>
        <taxon>Squamata</taxon>
        <taxon>Bifurcata</taxon>
        <taxon>Unidentata</taxon>
        <taxon>Episquamata</taxon>
        <taxon>Toxicofera</taxon>
        <taxon>Serpentes</taxon>
        <taxon>Colubroidea</taxon>
        <taxon>Viperidae</taxon>
        <taxon>Crotalinae</taxon>
        <taxon>Crotalus</taxon>
    </lineage>
</organism>
<gene>
    <name evidence="17" type="ORF">NXF25_019204</name>
</gene>
<dbReference type="GO" id="GO:0042742">
    <property type="term" value="P:defense response to bacterium"/>
    <property type="evidence" value="ECO:0007669"/>
    <property type="project" value="UniProtKB-KW"/>
</dbReference>
<comment type="subcellular location">
    <subcellularLocation>
        <location evidence="2">Secreted</location>
    </subcellularLocation>
    <subcellularLocation>
        <location evidence="1">Target cell membrane</location>
    </subcellularLocation>
</comment>
<evidence type="ECO:0000256" key="5">
    <source>
        <dbReference type="ARBA" id="ARBA00022529"/>
    </source>
</evidence>
<keyword evidence="4" id="KW-0964">Secreted</keyword>
<evidence type="ECO:0000256" key="13">
    <source>
        <dbReference type="ARBA" id="ARBA00030320"/>
    </source>
</evidence>
<dbReference type="EMBL" id="JAOTOJ010000009">
    <property type="protein sequence ID" value="KAK9395843.1"/>
    <property type="molecule type" value="Genomic_DNA"/>
</dbReference>
<dbReference type="PANTHER" id="PTHR10206:SF0">
    <property type="entry name" value="CATHELICIDIN B1-RELATED"/>
    <property type="match status" value="1"/>
</dbReference>
<evidence type="ECO:0000256" key="12">
    <source>
        <dbReference type="ARBA" id="ARBA00023298"/>
    </source>
</evidence>
<evidence type="ECO:0000256" key="2">
    <source>
        <dbReference type="ARBA" id="ARBA00004613"/>
    </source>
</evidence>
<evidence type="ECO:0000256" key="9">
    <source>
        <dbReference type="ARBA" id="ARBA00023022"/>
    </source>
</evidence>
<feature type="signal peptide" evidence="16">
    <location>
        <begin position="1"/>
        <end position="19"/>
    </location>
</feature>
<keyword evidence="11" id="KW-1015">Disulfide bond</keyword>
<accession>A0AAW1B1H4</accession>
<keyword evidence="7" id="KW-0165">Cleavage on pair of basic residues</keyword>
<dbReference type="Pfam" id="PF00666">
    <property type="entry name" value="Cathelicidins"/>
    <property type="match status" value="1"/>
</dbReference>
<evidence type="ECO:0000256" key="6">
    <source>
        <dbReference type="ARBA" id="ARBA00022537"/>
    </source>
</evidence>
<evidence type="ECO:0000313" key="18">
    <source>
        <dbReference type="Proteomes" id="UP001474421"/>
    </source>
</evidence>
<keyword evidence="10" id="KW-0472">Membrane</keyword>
<evidence type="ECO:0000256" key="11">
    <source>
        <dbReference type="ARBA" id="ARBA00023157"/>
    </source>
</evidence>
<dbReference type="AlphaFoldDB" id="A0AAW1B1H4"/>
<comment type="caution">
    <text evidence="17">The sequence shown here is derived from an EMBL/GenBank/DDBJ whole genome shotgun (WGS) entry which is preliminary data.</text>
</comment>
<evidence type="ECO:0000256" key="14">
    <source>
        <dbReference type="ARBA" id="ARBA00030330"/>
    </source>
</evidence>
<dbReference type="PROSITE" id="PS51257">
    <property type="entry name" value="PROKAR_LIPOPROTEIN"/>
    <property type="match status" value="1"/>
</dbReference>
<evidence type="ECO:0000256" key="4">
    <source>
        <dbReference type="ARBA" id="ARBA00022525"/>
    </source>
</evidence>
<keyword evidence="8 16" id="KW-0732">Signal</keyword>
<evidence type="ECO:0000256" key="10">
    <source>
        <dbReference type="ARBA" id="ARBA00023136"/>
    </source>
</evidence>
<dbReference type="SUPFAM" id="SSF54403">
    <property type="entry name" value="Cystatin/monellin"/>
    <property type="match status" value="1"/>
</dbReference>
<evidence type="ECO:0000256" key="7">
    <source>
        <dbReference type="ARBA" id="ARBA00022685"/>
    </source>
</evidence>
<dbReference type="PANTHER" id="PTHR10206">
    <property type="entry name" value="CATHELICIDIN"/>
    <property type="match status" value="1"/>
</dbReference>
<feature type="region of interest" description="Disordered" evidence="15">
    <location>
        <begin position="129"/>
        <end position="165"/>
    </location>
</feature>
<keyword evidence="9" id="KW-0044">Antibiotic</keyword>
<evidence type="ECO:0000313" key="17">
    <source>
        <dbReference type="EMBL" id="KAK9395843.1"/>
    </source>
</evidence>
<keyword evidence="18" id="KW-1185">Reference proteome</keyword>
<keyword evidence="12" id="KW-1053">Target membrane</keyword>
<protein>
    <recommendedName>
        <fullName evidence="14">Cathelicidin-related antimicrobial peptide</fullName>
    </recommendedName>
    <alternativeName>
        <fullName evidence="13">Vipericidin</fullName>
    </alternativeName>
</protein>
<dbReference type="Gene3D" id="3.10.450.10">
    <property type="match status" value="1"/>
</dbReference>
<keyword evidence="6" id="KW-1052">Target cell membrane</keyword>
<dbReference type="FunFam" id="3.10.450.10:FF:000034">
    <property type="entry name" value="Cathelicidin-related peptide Oh-Cath"/>
    <property type="match status" value="1"/>
</dbReference>
<evidence type="ECO:0000256" key="8">
    <source>
        <dbReference type="ARBA" id="ARBA00022729"/>
    </source>
</evidence>
<comment type="similarity">
    <text evidence="3">Belongs to the cathelicidin family.</text>
</comment>
<evidence type="ECO:0000256" key="3">
    <source>
        <dbReference type="ARBA" id="ARBA00005320"/>
    </source>
</evidence>
<name>A0AAW1B1H4_CROAD</name>
<dbReference type="GO" id="GO:0044218">
    <property type="term" value="C:other organism cell membrane"/>
    <property type="evidence" value="ECO:0007669"/>
    <property type="project" value="UniProtKB-KW"/>
</dbReference>
<dbReference type="Proteomes" id="UP001474421">
    <property type="component" value="Unassembled WGS sequence"/>
</dbReference>
<feature type="compositionally biased region" description="Basic and acidic residues" evidence="15">
    <location>
        <begin position="129"/>
        <end position="144"/>
    </location>
</feature>
<dbReference type="InterPro" id="IPR046350">
    <property type="entry name" value="Cystatin_sf"/>
</dbReference>
<proteinExistence type="inferred from homology"/>
<dbReference type="InterPro" id="IPR001894">
    <property type="entry name" value="Cathelicidin-like"/>
</dbReference>
<keyword evidence="5" id="KW-0929">Antimicrobial</keyword>
<reference evidence="17 18" key="1">
    <citation type="journal article" date="2024" name="Proc. Natl. Acad. Sci. U.S.A.">
        <title>The genetic regulatory architecture and epigenomic basis for age-related changes in rattlesnake venom.</title>
        <authorList>
            <person name="Hogan M.P."/>
            <person name="Holding M.L."/>
            <person name="Nystrom G.S."/>
            <person name="Colston T.J."/>
            <person name="Bartlett D.A."/>
            <person name="Mason A.J."/>
            <person name="Ellsworth S.A."/>
            <person name="Rautsaw R.M."/>
            <person name="Lawrence K.C."/>
            <person name="Strickland J.L."/>
            <person name="He B."/>
            <person name="Fraser P."/>
            <person name="Margres M.J."/>
            <person name="Gilbert D.M."/>
            <person name="Gibbs H.L."/>
            <person name="Parkinson C.L."/>
            <person name="Rokyta D.R."/>
        </authorList>
    </citation>
    <scope>NUCLEOTIDE SEQUENCE [LARGE SCALE GENOMIC DNA]</scope>
    <source>
        <strain evidence="17">DRR0105</strain>
    </source>
</reference>
<dbReference type="GO" id="GO:0005615">
    <property type="term" value="C:extracellular space"/>
    <property type="evidence" value="ECO:0007669"/>
    <property type="project" value="TreeGrafter"/>
</dbReference>
<feature type="compositionally biased region" description="Basic and acidic residues" evidence="15">
    <location>
        <begin position="153"/>
        <end position="165"/>
    </location>
</feature>
<evidence type="ECO:0000256" key="16">
    <source>
        <dbReference type="SAM" id="SignalP"/>
    </source>
</evidence>
<feature type="chain" id="PRO_5044013306" description="Cathelicidin-related antimicrobial peptide" evidence="16">
    <location>
        <begin position="20"/>
        <end position="198"/>
    </location>
</feature>